<reference evidence="3" key="2">
    <citation type="submission" date="2019-07" db="EMBL/GenBank/DDBJ databases">
        <authorList>
            <person name="Whitman W."/>
            <person name="Huntemann M."/>
            <person name="Clum A."/>
            <person name="Pillay M."/>
            <person name="Palaniappan K."/>
            <person name="Varghese N."/>
            <person name="Mikhailova N."/>
            <person name="Stamatis D."/>
            <person name="Reddy T."/>
            <person name="Daum C."/>
            <person name="Shapiro N."/>
            <person name="Ivanova N."/>
            <person name="Kyrpides N."/>
            <person name="Woyke T."/>
        </authorList>
    </citation>
    <scope>NUCLEOTIDE SEQUENCE</scope>
    <source>
        <strain evidence="3">CGMCC 1.10685</strain>
    </source>
</reference>
<organism evidence="3 4">
    <name type="scientific">Pseudoduganella flava</name>
    <dbReference type="NCBI Taxonomy" id="871742"/>
    <lineage>
        <taxon>Bacteria</taxon>
        <taxon>Pseudomonadati</taxon>
        <taxon>Pseudomonadota</taxon>
        <taxon>Betaproteobacteria</taxon>
        <taxon>Burkholderiales</taxon>
        <taxon>Oxalobacteraceae</taxon>
        <taxon>Telluria group</taxon>
        <taxon>Pseudoduganella</taxon>
    </lineage>
</organism>
<evidence type="ECO:0000313" key="5">
    <source>
        <dbReference type="Proteomes" id="UP000437862"/>
    </source>
</evidence>
<dbReference type="Proteomes" id="UP000315112">
    <property type="component" value="Unassembled WGS sequence"/>
</dbReference>
<feature type="signal peptide" evidence="1">
    <location>
        <begin position="1"/>
        <end position="24"/>
    </location>
</feature>
<dbReference type="EMBL" id="CP046904">
    <property type="protein sequence ID" value="QGZ42392.1"/>
    <property type="molecule type" value="Genomic_DNA"/>
</dbReference>
<reference evidence="3 4" key="1">
    <citation type="journal article" date="2015" name="Stand. Genomic Sci.">
        <title>Genomic Encyclopedia of Bacterial and Archaeal Type Strains, Phase III: the genomes of soil and plant-associated and newly described type strains.</title>
        <authorList>
            <person name="Whitman W.B."/>
            <person name="Woyke T."/>
            <person name="Klenk H.P."/>
            <person name="Zhou Y."/>
            <person name="Lilburn T.G."/>
            <person name="Beck B.J."/>
            <person name="De Vos P."/>
            <person name="Vandamme P."/>
            <person name="Eisen J.A."/>
            <person name="Garrity G."/>
            <person name="Hugenholtz P."/>
            <person name="Kyrpides N.C."/>
        </authorList>
    </citation>
    <scope>NUCLEOTIDE SEQUENCE [LARGE SCALE GENOMIC DNA]</scope>
    <source>
        <strain evidence="3 4">CGMCC 1.10685</strain>
    </source>
</reference>
<protein>
    <recommendedName>
        <fullName evidence="6">Porin</fullName>
    </recommendedName>
</protein>
<name>A0A562PKH1_9BURK</name>
<dbReference type="EMBL" id="VLKW01000008">
    <property type="protein sequence ID" value="TWI44952.1"/>
    <property type="molecule type" value="Genomic_DNA"/>
</dbReference>
<dbReference type="Proteomes" id="UP000437862">
    <property type="component" value="Chromosome"/>
</dbReference>
<evidence type="ECO:0008006" key="6">
    <source>
        <dbReference type="Google" id="ProtNLM"/>
    </source>
</evidence>
<dbReference type="RefSeq" id="WP_145878564.1">
    <property type="nucleotide sequence ID" value="NZ_CP046904.1"/>
</dbReference>
<dbReference type="OrthoDB" id="9945053at2"/>
<evidence type="ECO:0000313" key="3">
    <source>
        <dbReference type="EMBL" id="TWI44952.1"/>
    </source>
</evidence>
<evidence type="ECO:0000313" key="4">
    <source>
        <dbReference type="Proteomes" id="UP000315112"/>
    </source>
</evidence>
<accession>A0A562PKH1</accession>
<keyword evidence="1" id="KW-0732">Signal</keyword>
<sequence>MSTVSLRYLAPALTVIALMQPCHGQNASELEKPDLPTAGKAGMVQSAVSSPGVQITATNDASNVALKFSTKPIAKNPIDSNQPGMSTWYSWSATAEAPLKKGEKRHDLLHQDGWGNSTALGVNYTYFFTPYTPRRQSDFDAYCSTLREKMFIEDKKKLPDSSNTADFAKLREEINARGCRMLDFMNYAPSLEEKARAARGGPARGGWLFGATAKLAFQNSEFYTPDTLTKQDEDHRPWSLALTGGWNPTLQPNLFLLVHAEHRRSYEEADEATRCPVENAGTIVTCVTGAFAPPALTKNNIVSLEARYLLSKVAIAAIVSRNLRKDVTTVEVPVYFLGNPDTLFNGGVRIGWESKEKKVTAGVFVGAPFDFY</sequence>
<evidence type="ECO:0000313" key="2">
    <source>
        <dbReference type="EMBL" id="QGZ42392.1"/>
    </source>
</evidence>
<evidence type="ECO:0000256" key="1">
    <source>
        <dbReference type="SAM" id="SignalP"/>
    </source>
</evidence>
<gene>
    <name evidence="2" type="ORF">GO485_27405</name>
    <name evidence="3" type="ORF">IP92_04127</name>
</gene>
<feature type="chain" id="PRO_5044617785" description="Porin" evidence="1">
    <location>
        <begin position="25"/>
        <end position="372"/>
    </location>
</feature>
<dbReference type="AlphaFoldDB" id="A0A562PKH1"/>
<keyword evidence="5" id="KW-1185">Reference proteome</keyword>
<proteinExistence type="predicted"/>
<reference evidence="2 5" key="3">
    <citation type="submission" date="2019-12" db="EMBL/GenBank/DDBJ databases">
        <title>Draft Genome Sequences of Six Type Strains of the Genus Massilia.</title>
        <authorList>
            <person name="Miess H."/>
            <person name="Frediansyah A."/>
            <person name="Goeker M."/>
            <person name="Gross H."/>
        </authorList>
    </citation>
    <scope>NUCLEOTIDE SEQUENCE [LARGE SCALE GENOMIC DNA]</scope>
    <source>
        <strain evidence="2 5">DSM 26639</strain>
    </source>
</reference>